<dbReference type="PANTHER" id="PTHR36840:SF1">
    <property type="entry name" value="BLL5714 PROTEIN"/>
    <property type="match status" value="1"/>
</dbReference>
<feature type="transmembrane region" description="Helical" evidence="1">
    <location>
        <begin position="277"/>
        <end position="299"/>
    </location>
</feature>
<organism evidence="2 3">
    <name type="scientific">Psychrobacter saeujeotis</name>
    <dbReference type="NCBI Taxonomy" id="3143436"/>
    <lineage>
        <taxon>Bacteria</taxon>
        <taxon>Pseudomonadati</taxon>
        <taxon>Pseudomonadota</taxon>
        <taxon>Gammaproteobacteria</taxon>
        <taxon>Moraxellales</taxon>
        <taxon>Moraxellaceae</taxon>
        <taxon>Psychrobacter</taxon>
    </lineage>
</organism>
<proteinExistence type="predicted"/>
<name>A0ABU9X6N1_9GAMM</name>
<feature type="transmembrane region" description="Helical" evidence="1">
    <location>
        <begin position="85"/>
        <end position="106"/>
    </location>
</feature>
<comment type="caution">
    <text evidence="2">The sequence shown here is derived from an EMBL/GenBank/DDBJ whole genome shotgun (WGS) entry which is preliminary data.</text>
</comment>
<feature type="transmembrane region" description="Helical" evidence="1">
    <location>
        <begin position="373"/>
        <end position="391"/>
    </location>
</feature>
<gene>
    <name evidence="2" type="ORF">AAIR29_05415</name>
</gene>
<evidence type="ECO:0000256" key="1">
    <source>
        <dbReference type="SAM" id="Phobius"/>
    </source>
</evidence>
<feature type="transmembrane region" description="Helical" evidence="1">
    <location>
        <begin position="112"/>
        <end position="133"/>
    </location>
</feature>
<dbReference type="Pfam" id="PF06772">
    <property type="entry name" value="LtrA"/>
    <property type="match status" value="1"/>
</dbReference>
<dbReference type="Proteomes" id="UP001461960">
    <property type="component" value="Unassembled WGS sequence"/>
</dbReference>
<evidence type="ECO:0000313" key="3">
    <source>
        <dbReference type="Proteomes" id="UP001461960"/>
    </source>
</evidence>
<feature type="transmembrane region" description="Helical" evidence="1">
    <location>
        <begin position="209"/>
        <end position="229"/>
    </location>
</feature>
<feature type="transmembrane region" description="Helical" evidence="1">
    <location>
        <begin position="27"/>
        <end position="45"/>
    </location>
</feature>
<reference evidence="2 3" key="1">
    <citation type="submission" date="2024-05" db="EMBL/GenBank/DDBJ databases">
        <authorList>
            <person name="Kim H.-Y."/>
            <person name="Kim E."/>
            <person name="Cai Y."/>
            <person name="Yang S.-M."/>
            <person name="Lee W."/>
        </authorList>
    </citation>
    <scope>NUCLEOTIDE SEQUENCE [LARGE SCALE GENOMIC DNA]</scope>
    <source>
        <strain evidence="2 3">FBL11</strain>
    </source>
</reference>
<dbReference type="EMBL" id="JBDGHN010000002">
    <property type="protein sequence ID" value="MEN2751071.1"/>
    <property type="molecule type" value="Genomic_DNA"/>
</dbReference>
<accession>A0ABU9X6N1</accession>
<evidence type="ECO:0000313" key="2">
    <source>
        <dbReference type="EMBL" id="MEN2751071.1"/>
    </source>
</evidence>
<feature type="transmembrane region" description="Helical" evidence="1">
    <location>
        <begin position="235"/>
        <end position="257"/>
    </location>
</feature>
<feature type="transmembrane region" description="Helical" evidence="1">
    <location>
        <begin position="57"/>
        <end position="78"/>
    </location>
</feature>
<dbReference type="RefSeq" id="WP_299220310.1">
    <property type="nucleotide sequence ID" value="NZ_JBDGHN010000002.1"/>
</dbReference>
<dbReference type="PANTHER" id="PTHR36840">
    <property type="entry name" value="BLL5714 PROTEIN"/>
    <property type="match status" value="1"/>
</dbReference>
<keyword evidence="3" id="KW-1185">Reference proteome</keyword>
<keyword evidence="1" id="KW-1133">Transmembrane helix</keyword>
<dbReference type="InterPro" id="IPR010640">
    <property type="entry name" value="Low_temperature_requirement_A"/>
</dbReference>
<feature type="transmembrane region" description="Helical" evidence="1">
    <location>
        <begin position="319"/>
        <end position="338"/>
    </location>
</feature>
<sequence length="404" mass="45667">MIDRLKIKPIQARDTNEPNRPSTTLELLFDLVYVIAVAAAANGFYNRLGEHDFSGFLTFIVAFFILWNAWTSFTWFASGYDPDDWFYRISVMFQMFGSLMIAANIHQFYEQGLTWIGVMGYAIMRLASCSQWWRVYRQVLGHKKVAARSMVGLLTLQALWITWLFLPTSLQTPALFLFIAAELLMPVWARSEQFNNWHPGHIAERYGLLTIIVLGEGVVGVSNTIQYFLANSSSAASSIMFLGSSLVALVFSLWWLYFIVPFDTILNKERRRHDLFLFGYGHFFIFASIAGLGSMLNLVTESVAGDTSDGANQVISQTYAMGMLMGMLSVFLLTLTILRELMCRKSSHNVIAMIIALTIIGLSYTAVAQGLNITYGIWLSILAPVMMIWYFGQDNKHWLAKGSD</sequence>
<feature type="transmembrane region" description="Helical" evidence="1">
    <location>
        <begin position="350"/>
        <end position="367"/>
    </location>
</feature>
<keyword evidence="1" id="KW-0812">Transmembrane</keyword>
<protein>
    <submittedName>
        <fullName evidence="2">Low temperature requirement protein A</fullName>
    </submittedName>
</protein>
<keyword evidence="1" id="KW-0472">Membrane</keyword>